<reference evidence="1" key="2">
    <citation type="submission" date="2020-11" db="EMBL/GenBank/DDBJ databases">
        <authorList>
            <person name="McCartney M.A."/>
            <person name="Auch B."/>
            <person name="Kono T."/>
            <person name="Mallez S."/>
            <person name="Becker A."/>
            <person name="Gohl D.M."/>
            <person name="Silverstein K.A.T."/>
            <person name="Koren S."/>
            <person name="Bechman K.B."/>
            <person name="Herman A."/>
            <person name="Abrahante J.E."/>
            <person name="Garbe J."/>
        </authorList>
    </citation>
    <scope>NUCLEOTIDE SEQUENCE</scope>
    <source>
        <strain evidence="1">Duluth1</strain>
        <tissue evidence="1">Whole animal</tissue>
    </source>
</reference>
<proteinExistence type="predicted"/>
<evidence type="ECO:0000313" key="1">
    <source>
        <dbReference type="EMBL" id="KAH3697975.1"/>
    </source>
</evidence>
<name>A0A9D4BJH3_DREPO</name>
<reference evidence="1" key="1">
    <citation type="journal article" date="2019" name="bioRxiv">
        <title>The Genome of the Zebra Mussel, Dreissena polymorpha: A Resource for Invasive Species Research.</title>
        <authorList>
            <person name="McCartney M.A."/>
            <person name="Auch B."/>
            <person name="Kono T."/>
            <person name="Mallez S."/>
            <person name="Zhang Y."/>
            <person name="Obille A."/>
            <person name="Becker A."/>
            <person name="Abrahante J.E."/>
            <person name="Garbe J."/>
            <person name="Badalamenti J.P."/>
            <person name="Herman A."/>
            <person name="Mangelson H."/>
            <person name="Liachko I."/>
            <person name="Sullivan S."/>
            <person name="Sone E.D."/>
            <person name="Koren S."/>
            <person name="Silverstein K.A.T."/>
            <person name="Beckman K.B."/>
            <person name="Gohl D.M."/>
        </authorList>
    </citation>
    <scope>NUCLEOTIDE SEQUENCE</scope>
    <source>
        <strain evidence="1">Duluth1</strain>
        <tissue evidence="1">Whole animal</tissue>
    </source>
</reference>
<dbReference type="AlphaFoldDB" id="A0A9D4BJH3"/>
<evidence type="ECO:0000313" key="2">
    <source>
        <dbReference type="Proteomes" id="UP000828390"/>
    </source>
</evidence>
<sequence length="74" mass="8437">MVPSSKQRPVDGAQLVAPLVPVHYPSLRSYRNRFPKFSESGVVFPINYFHPLPVNDMVVPSYMVCNCTRVFCCF</sequence>
<organism evidence="1 2">
    <name type="scientific">Dreissena polymorpha</name>
    <name type="common">Zebra mussel</name>
    <name type="synonym">Mytilus polymorpha</name>
    <dbReference type="NCBI Taxonomy" id="45954"/>
    <lineage>
        <taxon>Eukaryota</taxon>
        <taxon>Metazoa</taxon>
        <taxon>Spiralia</taxon>
        <taxon>Lophotrochozoa</taxon>
        <taxon>Mollusca</taxon>
        <taxon>Bivalvia</taxon>
        <taxon>Autobranchia</taxon>
        <taxon>Heteroconchia</taxon>
        <taxon>Euheterodonta</taxon>
        <taxon>Imparidentia</taxon>
        <taxon>Neoheterodontei</taxon>
        <taxon>Myida</taxon>
        <taxon>Dreissenoidea</taxon>
        <taxon>Dreissenidae</taxon>
        <taxon>Dreissena</taxon>
    </lineage>
</organism>
<gene>
    <name evidence="1" type="ORF">DPMN_085488</name>
</gene>
<keyword evidence="2" id="KW-1185">Reference proteome</keyword>
<protein>
    <submittedName>
        <fullName evidence="1">Uncharacterized protein</fullName>
    </submittedName>
</protein>
<dbReference type="Proteomes" id="UP000828390">
    <property type="component" value="Unassembled WGS sequence"/>
</dbReference>
<accession>A0A9D4BJH3</accession>
<comment type="caution">
    <text evidence="1">The sequence shown here is derived from an EMBL/GenBank/DDBJ whole genome shotgun (WGS) entry which is preliminary data.</text>
</comment>
<dbReference type="EMBL" id="JAIWYP010000016">
    <property type="protein sequence ID" value="KAH3697975.1"/>
    <property type="molecule type" value="Genomic_DNA"/>
</dbReference>